<evidence type="ECO:0000256" key="4">
    <source>
        <dbReference type="ARBA" id="ARBA00061519"/>
    </source>
</evidence>
<dbReference type="SUPFAM" id="SSF54211">
    <property type="entry name" value="Ribosomal protein S5 domain 2-like"/>
    <property type="match status" value="1"/>
</dbReference>
<dbReference type="KEGG" id="mac:MA_3006"/>
<protein>
    <recommendedName>
        <fullName evidence="6">5,6,7,8-tetrahydromethanopterin hydro-lyase</fullName>
        <ecNumber evidence="5">4.2.1.147</ecNumber>
    </recommendedName>
</protein>
<dbReference type="FunFam" id="3.30.230.60:FF:000001">
    <property type="entry name" value="5,6,7,8-tetrahydromethanopterin hydro-lyase"/>
    <property type="match status" value="1"/>
</dbReference>
<comment type="function">
    <text evidence="3">Catalyzes the condensation of formaldehyde with tetrahydromethanopterin (H(4)MPT) to 5,10-methylenetetrahydromethanopterin.</text>
</comment>
<dbReference type="GO" id="GO:0016840">
    <property type="term" value="F:carbon-nitrogen lyase activity"/>
    <property type="evidence" value="ECO:0007669"/>
    <property type="project" value="InterPro"/>
</dbReference>
<proteinExistence type="inferred from homology"/>
<dbReference type="InParanoid" id="Q8TLN0"/>
<dbReference type="EC" id="4.2.1.147" evidence="5"/>
<evidence type="ECO:0000256" key="6">
    <source>
        <dbReference type="ARBA" id="ARBA00072885"/>
    </source>
</evidence>
<dbReference type="STRING" id="188937.MA_3006"/>
<keyword evidence="1" id="KW-0456">Lyase</keyword>
<comment type="catalytic activity">
    <reaction evidence="2">
        <text>5,6,7,8-tetrahydromethanopterin + formaldehyde = 5,10-methylenetetrahydromethanopterin + H2O</text>
        <dbReference type="Rhea" id="RHEA:24678"/>
        <dbReference type="ChEBI" id="CHEBI:15377"/>
        <dbReference type="ChEBI" id="CHEBI:16842"/>
        <dbReference type="ChEBI" id="CHEBI:57818"/>
        <dbReference type="ChEBI" id="CHEBI:58103"/>
        <dbReference type="EC" id="4.2.1.147"/>
    </reaction>
</comment>
<sequence>MFNLVKTVLKSMIGEALIGTGPEIAHIDLIIGPRGGPVETAFMNSLAMPRQGHTPLLAVLEPNVQPKPVTLLVNKVTIKNVAQAALMFGPAQAAIAKAVMDSVAAGILPEEQADDIFIIVSVFIEWDAKDKDKVYEYNYEATKLAIARAMGNKPTVKEALAKKDSAKHPFA</sequence>
<dbReference type="NCBIfam" id="TIGR03126">
    <property type="entry name" value="one_C_fae"/>
    <property type="match status" value="1"/>
</dbReference>
<dbReference type="GO" id="GO:0016051">
    <property type="term" value="P:carbohydrate biosynthetic process"/>
    <property type="evidence" value="ECO:0007669"/>
    <property type="project" value="InterPro"/>
</dbReference>
<dbReference type="Proteomes" id="UP000002487">
    <property type="component" value="Chromosome"/>
</dbReference>
<comment type="similarity">
    <text evidence="4">Belongs to the formaldehyde-activating enzyme family.</text>
</comment>
<evidence type="ECO:0000256" key="3">
    <source>
        <dbReference type="ARBA" id="ARBA00056998"/>
    </source>
</evidence>
<evidence type="ECO:0000256" key="5">
    <source>
        <dbReference type="ARBA" id="ARBA00067042"/>
    </source>
</evidence>
<dbReference type="InterPro" id="IPR037075">
    <property type="entry name" value="HCHO-activating_enzyme_sf"/>
</dbReference>
<dbReference type="PhylomeDB" id="Q8TLN0"/>
<gene>
    <name evidence="8" type="ordered locus">MA_3006</name>
</gene>
<name>Q8TLN0_METAC</name>
<dbReference type="EnsemblBacteria" id="AAM06379">
    <property type="protein sequence ID" value="AAM06379"/>
    <property type="gene ID" value="MA_3006"/>
</dbReference>
<evidence type="ECO:0000256" key="1">
    <source>
        <dbReference type="ARBA" id="ARBA00023239"/>
    </source>
</evidence>
<dbReference type="EMBL" id="AE010299">
    <property type="protein sequence ID" value="AAM06379.1"/>
    <property type="molecule type" value="Genomic_DNA"/>
</dbReference>
<evidence type="ECO:0000256" key="2">
    <source>
        <dbReference type="ARBA" id="ARBA00052457"/>
    </source>
</evidence>
<feature type="domain" description="Formaldehyde-activating enzyme" evidence="7">
    <location>
        <begin position="13"/>
        <end position="170"/>
    </location>
</feature>
<organism evidence="8 9">
    <name type="scientific">Methanosarcina acetivorans (strain ATCC 35395 / DSM 2834 / JCM 12185 / C2A)</name>
    <dbReference type="NCBI Taxonomy" id="188937"/>
    <lineage>
        <taxon>Archaea</taxon>
        <taxon>Methanobacteriati</taxon>
        <taxon>Methanobacteriota</taxon>
        <taxon>Stenosarchaea group</taxon>
        <taxon>Methanomicrobia</taxon>
        <taxon>Methanosarcinales</taxon>
        <taxon>Methanosarcinaceae</taxon>
        <taxon>Methanosarcina</taxon>
    </lineage>
</organism>
<dbReference type="HOGENOM" id="CLU_105382_0_0_2"/>
<dbReference type="Gene3D" id="3.30.230.60">
    <property type="entry name" value="Formaldehyde-activating enzyme"/>
    <property type="match status" value="1"/>
</dbReference>
<evidence type="ECO:0000259" key="7">
    <source>
        <dbReference type="Pfam" id="PF08714"/>
    </source>
</evidence>
<dbReference type="Pfam" id="PF08714">
    <property type="entry name" value="Fae"/>
    <property type="match status" value="1"/>
</dbReference>
<dbReference type="InterPro" id="IPR014826">
    <property type="entry name" value="HCHO-activating_enzyme"/>
</dbReference>
<evidence type="ECO:0000313" key="8">
    <source>
        <dbReference type="EMBL" id="AAM06379.1"/>
    </source>
</evidence>
<reference evidence="8 9" key="1">
    <citation type="journal article" date="2002" name="Genome Res.">
        <title>The genome of Methanosarcina acetivorans reveals extensive metabolic and physiological diversity.</title>
        <authorList>
            <person name="Galagan J.E."/>
            <person name="Nusbaum C."/>
            <person name="Roy A."/>
            <person name="Endrizzi M.G."/>
            <person name="Macdonald P."/>
            <person name="FitzHugh W."/>
            <person name="Calvo S."/>
            <person name="Engels R."/>
            <person name="Smirnov S."/>
            <person name="Atnoor D."/>
            <person name="Brown A."/>
            <person name="Allen N."/>
            <person name="Naylor J."/>
            <person name="Stange-Thomann N."/>
            <person name="DeArellano K."/>
            <person name="Johnson R."/>
            <person name="Linton L."/>
            <person name="McEwan P."/>
            <person name="McKernan K."/>
            <person name="Talamas J."/>
            <person name="Tirrell A."/>
            <person name="Ye W."/>
            <person name="Zimmer A."/>
            <person name="Barber R.D."/>
            <person name="Cann I."/>
            <person name="Graham D.E."/>
            <person name="Grahame D.A."/>
            <person name="Guss A."/>
            <person name="Hedderich R."/>
            <person name="Ingram-Smith C."/>
            <person name="Kuettner C.H."/>
            <person name="Krzycki J.A."/>
            <person name="Leigh J.A."/>
            <person name="Li W."/>
            <person name="Liu J."/>
            <person name="Mukhopadhyay B."/>
            <person name="Reeve J.N."/>
            <person name="Smith K."/>
            <person name="Springer T.A."/>
            <person name="Umayam L.A."/>
            <person name="White O."/>
            <person name="White R.H."/>
            <person name="de Macario E.C."/>
            <person name="Ferry J.G."/>
            <person name="Jarrell K.F."/>
            <person name="Jing H."/>
            <person name="Macario A.J.L."/>
            <person name="Paulsen I."/>
            <person name="Pritchett M."/>
            <person name="Sowers K.R."/>
            <person name="Swanson R.V."/>
            <person name="Zinder S.H."/>
            <person name="Lander E."/>
            <person name="Metcalf W.W."/>
            <person name="Birren B."/>
        </authorList>
    </citation>
    <scope>NUCLEOTIDE SEQUENCE [LARGE SCALE GENOMIC DNA]</scope>
    <source>
        <strain evidence="9">ATCC 35395 / DSM 2834 / JCM 12185 / C2A</strain>
    </source>
</reference>
<keyword evidence="9" id="KW-1185">Reference proteome</keyword>
<dbReference type="AlphaFoldDB" id="Q8TLN0"/>
<evidence type="ECO:0000313" key="9">
    <source>
        <dbReference type="Proteomes" id="UP000002487"/>
    </source>
</evidence>
<accession>Q8TLN0</accession>
<dbReference type="InterPro" id="IPR020568">
    <property type="entry name" value="Ribosomal_Su5_D2-typ_SF"/>
</dbReference>